<evidence type="ECO:0000313" key="4">
    <source>
        <dbReference type="EMBL" id="QDV70796.1"/>
    </source>
</evidence>
<dbReference type="OrthoDB" id="291302at2"/>
<protein>
    <recommendedName>
        <fullName evidence="3">J domain-containing protein</fullName>
    </recommendedName>
</protein>
<dbReference type="KEGG" id="rcf:Poly24_45280"/>
<evidence type="ECO:0000313" key="5">
    <source>
        <dbReference type="Proteomes" id="UP000315082"/>
    </source>
</evidence>
<organism evidence="4 5">
    <name type="scientific">Rosistilla carotiformis</name>
    <dbReference type="NCBI Taxonomy" id="2528017"/>
    <lineage>
        <taxon>Bacteria</taxon>
        <taxon>Pseudomonadati</taxon>
        <taxon>Planctomycetota</taxon>
        <taxon>Planctomycetia</taxon>
        <taxon>Pirellulales</taxon>
        <taxon>Pirellulaceae</taxon>
        <taxon>Rosistilla</taxon>
    </lineage>
</organism>
<feature type="compositionally biased region" description="Pro residues" evidence="1">
    <location>
        <begin position="116"/>
        <end position="137"/>
    </location>
</feature>
<dbReference type="EMBL" id="CP036348">
    <property type="protein sequence ID" value="QDV70796.1"/>
    <property type="molecule type" value="Genomic_DNA"/>
</dbReference>
<keyword evidence="2" id="KW-0812">Transmembrane</keyword>
<dbReference type="InterPro" id="IPR036869">
    <property type="entry name" value="J_dom_sf"/>
</dbReference>
<dbReference type="SUPFAM" id="SSF46565">
    <property type="entry name" value="Chaperone J-domain"/>
    <property type="match status" value="1"/>
</dbReference>
<evidence type="ECO:0000259" key="3">
    <source>
        <dbReference type="PROSITE" id="PS50076"/>
    </source>
</evidence>
<dbReference type="Proteomes" id="UP000315082">
    <property type="component" value="Chromosome"/>
</dbReference>
<evidence type="ECO:0000256" key="2">
    <source>
        <dbReference type="SAM" id="Phobius"/>
    </source>
</evidence>
<feature type="domain" description="J" evidence="3">
    <location>
        <begin position="19"/>
        <end position="86"/>
    </location>
</feature>
<proteinExistence type="predicted"/>
<feature type="region of interest" description="Disordered" evidence="1">
    <location>
        <begin position="94"/>
        <end position="146"/>
    </location>
</feature>
<keyword evidence="5" id="KW-1185">Reference proteome</keyword>
<gene>
    <name evidence="4" type="ORF">Poly24_45280</name>
</gene>
<name>A0A518JZ26_9BACT</name>
<keyword evidence="2" id="KW-1133">Transmembrane helix</keyword>
<accession>A0A518JZ26</accession>
<feature type="compositionally biased region" description="Low complexity" evidence="1">
    <location>
        <begin position="106"/>
        <end position="115"/>
    </location>
</feature>
<dbReference type="InterPro" id="IPR001623">
    <property type="entry name" value="DnaJ_domain"/>
</dbReference>
<dbReference type="AlphaFoldDB" id="A0A518JZ26"/>
<reference evidence="4 5" key="1">
    <citation type="submission" date="2019-02" db="EMBL/GenBank/DDBJ databases">
        <title>Deep-cultivation of Planctomycetes and their phenomic and genomic characterization uncovers novel biology.</title>
        <authorList>
            <person name="Wiegand S."/>
            <person name="Jogler M."/>
            <person name="Boedeker C."/>
            <person name="Pinto D."/>
            <person name="Vollmers J."/>
            <person name="Rivas-Marin E."/>
            <person name="Kohn T."/>
            <person name="Peeters S.H."/>
            <person name="Heuer A."/>
            <person name="Rast P."/>
            <person name="Oberbeckmann S."/>
            <person name="Bunk B."/>
            <person name="Jeske O."/>
            <person name="Meyerdierks A."/>
            <person name="Storesund J.E."/>
            <person name="Kallscheuer N."/>
            <person name="Luecker S."/>
            <person name="Lage O.M."/>
            <person name="Pohl T."/>
            <person name="Merkel B.J."/>
            <person name="Hornburger P."/>
            <person name="Mueller R.-W."/>
            <person name="Bruemmer F."/>
            <person name="Labrenz M."/>
            <person name="Spormann A.M."/>
            <person name="Op den Camp H."/>
            <person name="Overmann J."/>
            <person name="Amann R."/>
            <person name="Jetten M.S.M."/>
            <person name="Mascher T."/>
            <person name="Medema M.H."/>
            <person name="Devos D.P."/>
            <person name="Kaster A.-K."/>
            <person name="Ovreas L."/>
            <person name="Rohde M."/>
            <person name="Galperin M.Y."/>
            <person name="Jogler C."/>
        </authorList>
    </citation>
    <scope>NUCLEOTIDE SEQUENCE [LARGE SCALE GENOMIC DNA]</scope>
    <source>
        <strain evidence="4 5">Poly24</strain>
    </source>
</reference>
<keyword evidence="2" id="KW-0472">Membrane</keyword>
<feature type="transmembrane region" description="Helical" evidence="2">
    <location>
        <begin position="178"/>
        <end position="202"/>
    </location>
</feature>
<dbReference type="RefSeq" id="WP_145100587.1">
    <property type="nucleotide sequence ID" value="NZ_CP036348.1"/>
</dbReference>
<feature type="region of interest" description="Disordered" evidence="1">
    <location>
        <begin position="207"/>
        <end position="240"/>
    </location>
</feature>
<evidence type="ECO:0000256" key="1">
    <source>
        <dbReference type="SAM" id="MobiDB-lite"/>
    </source>
</evidence>
<sequence length="240" mass="25314">MFDPLHHWIGIPPQEQPPTHYRLLGVAPFETDVQAIDAAYEQRMTYLHGCSNGEHAELAEKWMNCVSAARLTLIHPEKRASYDATLRRSIAQPATASIPTPPASPAPATAAVRPILAPPPRPIRPNLPPPIRSPQPANPFNALSPRAATDGRNFVVHTSANDGRSGGLLSRKPSLRNWILAGFSLLVSGLLLGIGALVLALMNPGVPPPTPPSGRPTADSALSPTPPSADGAVSNHGASN</sequence>
<dbReference type="PROSITE" id="PS50076">
    <property type="entry name" value="DNAJ_2"/>
    <property type="match status" value="1"/>
</dbReference>
<dbReference type="Gene3D" id="1.10.287.110">
    <property type="entry name" value="DnaJ domain"/>
    <property type="match status" value="1"/>
</dbReference>